<dbReference type="SUPFAM" id="SSF55729">
    <property type="entry name" value="Acyl-CoA N-acyltransferases (Nat)"/>
    <property type="match status" value="3"/>
</dbReference>
<dbReference type="Proteomes" id="UP000318297">
    <property type="component" value="Unassembled WGS sequence"/>
</dbReference>
<protein>
    <submittedName>
        <fullName evidence="5">RimJ/RimL family protein N-acetyltransferase</fullName>
    </submittedName>
</protein>
<proteinExistence type="inferred from homology"/>
<name>A0A561E949_9MICO</name>
<dbReference type="PANTHER" id="PTHR43792">
    <property type="entry name" value="GNAT FAMILY, PUTATIVE (AFU_ORTHOLOGUE AFUA_3G00765)-RELATED-RELATED"/>
    <property type="match status" value="1"/>
</dbReference>
<gene>
    <name evidence="5" type="ORF">BKA23_0954</name>
</gene>
<dbReference type="OrthoDB" id="9795188at2"/>
<sequence length="561" mass="61460">MPVHLHQAPVLTDGVVTLRETRDSDTDRIVEFANDPASREFVQSLPAPYGPDEARQFIAQVRSNWQQPERPHTWAIETGGRWAGSIGLTARAIGTAEVGFGAHPDVRGRGVMKRAARLIVDHAFADPGLQVLLWRAARGNWASRRVAWSVGFTYDATLPASRTAPDGTLTDTWHAHLLATAPRTPQHPWFVPTALSGDGIRLRAWRADDIPVDPPDPALSRYMMGSAPTPNGFQQWLTVRQERQAEGEGAFWCIADPTSDRALGGIQLFRMNSPVHAGSAMVAYWLTPDARGRGVLRAAFDALLPHAFGNPRAGGMGLHRLAANVDADNLASQRALWAAGFRRSGVEQQSLTYADDPPTAQLTFELLRDDDRPAQRAHALPVPMLRTDRLVLREWRDTDRPVSDPAPDPVLAANMGVDLRPTRSGWSTWLARHRSRALNGRSVGWCIADASTDNAIGSIVVRRIDLRLRSGTIGYTLEEPARGHGRAGEALKAVVDYAFSPEGLDLERLDAVTVDTNHASMLTLASAGFRLWGQDHRSFVALDGTICDGAYFELLRAEVAE</sequence>
<accession>A0A561E949</accession>
<dbReference type="Gene3D" id="3.40.630.30">
    <property type="match status" value="3"/>
</dbReference>
<dbReference type="EMBL" id="VIVQ01000001">
    <property type="protein sequence ID" value="TWE12158.1"/>
    <property type="molecule type" value="Genomic_DNA"/>
</dbReference>
<comment type="caution">
    <text evidence="5">The sequence shown here is derived from an EMBL/GenBank/DDBJ whole genome shotgun (WGS) entry which is preliminary data.</text>
</comment>
<dbReference type="AlphaFoldDB" id="A0A561E949"/>
<dbReference type="InterPro" id="IPR016181">
    <property type="entry name" value="Acyl_CoA_acyltransferase"/>
</dbReference>
<evidence type="ECO:0000259" key="4">
    <source>
        <dbReference type="PROSITE" id="PS51186"/>
    </source>
</evidence>
<evidence type="ECO:0000256" key="1">
    <source>
        <dbReference type="ARBA" id="ARBA00022679"/>
    </source>
</evidence>
<dbReference type="PANTHER" id="PTHR43792:SF8">
    <property type="entry name" value="[RIBOSOMAL PROTEIN US5]-ALANINE N-ACETYLTRANSFERASE"/>
    <property type="match status" value="1"/>
</dbReference>
<dbReference type="RefSeq" id="WP_145225938.1">
    <property type="nucleotide sequence ID" value="NZ_VIVQ01000001.1"/>
</dbReference>
<evidence type="ECO:0000256" key="3">
    <source>
        <dbReference type="ARBA" id="ARBA00038502"/>
    </source>
</evidence>
<keyword evidence="6" id="KW-1185">Reference proteome</keyword>
<keyword evidence="1 5" id="KW-0808">Transferase</keyword>
<dbReference type="GO" id="GO:0008999">
    <property type="term" value="F:protein-N-terminal-alanine acetyltransferase activity"/>
    <property type="evidence" value="ECO:0007669"/>
    <property type="project" value="TreeGrafter"/>
</dbReference>
<evidence type="ECO:0000313" key="6">
    <source>
        <dbReference type="Proteomes" id="UP000318297"/>
    </source>
</evidence>
<dbReference type="Pfam" id="PF13302">
    <property type="entry name" value="Acetyltransf_3"/>
    <property type="match status" value="3"/>
</dbReference>
<feature type="domain" description="N-acetyltransferase" evidence="4">
    <location>
        <begin position="210"/>
        <end position="371"/>
    </location>
</feature>
<reference evidence="5 6" key="1">
    <citation type="submission" date="2019-06" db="EMBL/GenBank/DDBJ databases">
        <title>Sequencing the genomes of 1000 actinobacteria strains.</title>
        <authorList>
            <person name="Klenk H.-P."/>
        </authorList>
    </citation>
    <scope>NUCLEOTIDE SEQUENCE [LARGE SCALE GENOMIC DNA]</scope>
    <source>
        <strain evidence="5 6">DSM 19560</strain>
    </source>
</reference>
<dbReference type="GO" id="GO:0005737">
    <property type="term" value="C:cytoplasm"/>
    <property type="evidence" value="ECO:0007669"/>
    <property type="project" value="TreeGrafter"/>
</dbReference>
<evidence type="ECO:0000313" key="5">
    <source>
        <dbReference type="EMBL" id="TWE12158.1"/>
    </source>
</evidence>
<feature type="domain" description="N-acetyltransferase" evidence="4">
    <location>
        <begin position="16"/>
        <end position="179"/>
    </location>
</feature>
<dbReference type="PROSITE" id="PS51186">
    <property type="entry name" value="GNAT"/>
    <property type="match status" value="2"/>
</dbReference>
<comment type="similarity">
    <text evidence="3">Belongs to the acetyltransferase family. RimJ subfamily.</text>
</comment>
<keyword evidence="2" id="KW-0012">Acyltransferase</keyword>
<organism evidence="5 6">
    <name type="scientific">Rudaeicoccus suwonensis</name>
    <dbReference type="NCBI Taxonomy" id="657409"/>
    <lineage>
        <taxon>Bacteria</taxon>
        <taxon>Bacillati</taxon>
        <taxon>Actinomycetota</taxon>
        <taxon>Actinomycetes</taxon>
        <taxon>Micrococcales</taxon>
        <taxon>Dermacoccaceae</taxon>
        <taxon>Rudaeicoccus</taxon>
    </lineage>
</organism>
<dbReference type="InterPro" id="IPR051531">
    <property type="entry name" value="N-acetyltransferase"/>
</dbReference>
<evidence type="ECO:0000256" key="2">
    <source>
        <dbReference type="ARBA" id="ARBA00023315"/>
    </source>
</evidence>
<dbReference type="InterPro" id="IPR000182">
    <property type="entry name" value="GNAT_dom"/>
</dbReference>